<evidence type="ECO:0000256" key="7">
    <source>
        <dbReference type="ARBA" id="ARBA00022917"/>
    </source>
</evidence>
<dbReference type="SUPFAM" id="SSF55315">
    <property type="entry name" value="L30e-like"/>
    <property type="match status" value="1"/>
</dbReference>
<accession>A0A133UNC2</accession>
<keyword evidence="12" id="KW-1185">Reference proteome</keyword>
<evidence type="ECO:0000256" key="5">
    <source>
        <dbReference type="ARBA" id="ARBA00019723"/>
    </source>
</evidence>
<dbReference type="SUPFAM" id="SSF55481">
    <property type="entry name" value="N-terminal domain of eukaryotic peptide chain release factor subunit 1, ERF1"/>
    <property type="match status" value="1"/>
</dbReference>
<comment type="caution">
    <text evidence="11">The sequence shown here is derived from an EMBL/GenBank/DDBJ whole genome shotgun (WGS) entry which is preliminary data.</text>
</comment>
<dbReference type="EMBL" id="LHXR01000137">
    <property type="protein sequence ID" value="KXA95663.1"/>
    <property type="molecule type" value="Genomic_DNA"/>
</dbReference>
<dbReference type="InterPro" id="IPR020918">
    <property type="entry name" value="Peptide_chain-rel_aRF1"/>
</dbReference>
<dbReference type="SUPFAM" id="SSF53137">
    <property type="entry name" value="Translational machinery components"/>
    <property type="match status" value="1"/>
</dbReference>
<sequence>MAGKSRNQYQYKKLLDKLDAIKGRGTELVSVYIPPEFDLNVVVQQLKEEEGTAENIKSKNTRKNVTSALRRIINFLQKYSEKQGNEAPANGMAIFAGNVSEEEGKSDIQLYWVEPPEPIQSRIYRCDQEFLLEPLKEAIETSEKVGLIVLDAKEATVATLKGKHVDIATNMTSGVWGKHSKGGQSAQRFERLRDKALKQFLKRVAEVANREFSQDEDLRIIIVGGPGPTKNQLLKEDYLKNDVEDKIASVFDTGYSNEQGIKELINKAEDVLKDLDVMREKSLVKKFMSGIVSEEPMVTYGEAEVRRHLRNGAVDTLLISEDRDLERAKIECADCGHEFQEITGEISSFRKKTKEKPCPNCGMKDLSVVETEDTIQELCELADQTGAEVEFISTETEEGQQFNNAFKGVGAILRYEL</sequence>
<keyword evidence="6 9" id="KW-0963">Cytoplasm</keyword>
<evidence type="ECO:0000259" key="10">
    <source>
        <dbReference type="SMART" id="SM01194"/>
    </source>
</evidence>
<dbReference type="PATRIC" id="fig|1698267.3.peg.458"/>
<gene>
    <name evidence="9" type="primary">prf1</name>
    <name evidence="11" type="ORF">AKJ37_06690</name>
</gene>
<dbReference type="InterPro" id="IPR005142">
    <property type="entry name" value="eRF1_3"/>
</dbReference>
<dbReference type="Gene3D" id="1.20.5.170">
    <property type="match status" value="1"/>
</dbReference>
<dbReference type="InterPro" id="IPR005141">
    <property type="entry name" value="eRF1_2"/>
</dbReference>
<dbReference type="HAMAP" id="MF_00424">
    <property type="entry name" value="Rel_fact_arch_1"/>
    <property type="match status" value="1"/>
</dbReference>
<dbReference type="Gene3D" id="3.30.1330.30">
    <property type="match status" value="1"/>
</dbReference>
<dbReference type="Pfam" id="PF03465">
    <property type="entry name" value="eRF1_3"/>
    <property type="match status" value="1"/>
</dbReference>
<evidence type="ECO:0000256" key="9">
    <source>
        <dbReference type="HAMAP-Rule" id="MF_00424"/>
    </source>
</evidence>
<keyword evidence="7 9" id="KW-0648">Protein biosynthesis</keyword>
<evidence type="ECO:0000313" key="11">
    <source>
        <dbReference type="EMBL" id="KXA95663.1"/>
    </source>
</evidence>
<evidence type="ECO:0000256" key="2">
    <source>
        <dbReference type="ARBA" id="ARBA00004496"/>
    </source>
</evidence>
<dbReference type="Proteomes" id="UP000070463">
    <property type="component" value="Unassembled WGS sequence"/>
</dbReference>
<dbReference type="InterPro" id="IPR004403">
    <property type="entry name" value="Peptide_chain-rel_eRF1/aRF1"/>
</dbReference>
<dbReference type="NCBIfam" id="TIGR03676">
    <property type="entry name" value="aRF1_eRF1"/>
    <property type="match status" value="1"/>
</dbReference>
<dbReference type="Pfam" id="PF03464">
    <property type="entry name" value="eRF1_2"/>
    <property type="match status" value="1"/>
</dbReference>
<proteinExistence type="inferred from homology"/>
<evidence type="ECO:0000256" key="3">
    <source>
        <dbReference type="ARBA" id="ARBA00005326"/>
    </source>
</evidence>
<dbReference type="InterPro" id="IPR029064">
    <property type="entry name" value="Ribosomal_eL30-like_sf"/>
</dbReference>
<comment type="similarity">
    <text evidence="3 9">Belongs to the eukaryotic release factor 1 family.</text>
</comment>
<dbReference type="Gene3D" id="3.30.960.10">
    <property type="entry name" value="eRF1 domain 1"/>
    <property type="match status" value="1"/>
</dbReference>
<feature type="domain" description="eRF1/Pelota-like N-terminal" evidence="10">
    <location>
        <begin position="1"/>
        <end position="140"/>
    </location>
</feature>
<evidence type="ECO:0000256" key="8">
    <source>
        <dbReference type="ARBA" id="ARBA00031168"/>
    </source>
</evidence>
<evidence type="ECO:0000256" key="4">
    <source>
        <dbReference type="ARBA" id="ARBA00011520"/>
    </source>
</evidence>
<dbReference type="AlphaFoldDB" id="A0A133UNC2"/>
<dbReference type="PANTHER" id="PTHR10113">
    <property type="entry name" value="PEPTIDE CHAIN RELEASE FACTOR SUBUNIT 1"/>
    <property type="match status" value="1"/>
</dbReference>
<name>A0A133UNC2_9EURY</name>
<evidence type="ECO:0000256" key="1">
    <source>
        <dbReference type="ARBA" id="ARBA00002832"/>
    </source>
</evidence>
<dbReference type="FunFam" id="3.30.1330.30:FF:000032">
    <property type="entry name" value="Eukaryotic peptide chain release factor subunit 1"/>
    <property type="match status" value="1"/>
</dbReference>
<dbReference type="InterPro" id="IPR005140">
    <property type="entry name" value="eRF1_Pelota-like_N"/>
</dbReference>
<dbReference type="InterPro" id="IPR024049">
    <property type="entry name" value="eRF1_1_sf"/>
</dbReference>
<comment type="subunit">
    <text evidence="4 9">Heterodimer of two subunits, one of which binds GTP.</text>
</comment>
<dbReference type="Gene3D" id="3.30.420.60">
    <property type="entry name" value="eRF1 domain 2"/>
    <property type="match status" value="1"/>
</dbReference>
<comment type="function">
    <text evidence="1 9">Directs the termination of nascent peptide synthesis (translation) in response to the termination codons UAA, UAG and UGA.</text>
</comment>
<dbReference type="GO" id="GO:0005737">
    <property type="term" value="C:cytoplasm"/>
    <property type="evidence" value="ECO:0007669"/>
    <property type="project" value="UniProtKB-SubCell"/>
</dbReference>
<protein>
    <recommendedName>
        <fullName evidence="5 9">Peptide chain release factor subunit 1</fullName>
    </recommendedName>
    <alternativeName>
        <fullName evidence="8 9">Translation termination factor aRF1</fullName>
    </alternativeName>
</protein>
<comment type="subcellular location">
    <subcellularLocation>
        <location evidence="2 9">Cytoplasm</location>
    </subcellularLocation>
</comment>
<dbReference type="SMART" id="SM01194">
    <property type="entry name" value="eRF1_1"/>
    <property type="match status" value="1"/>
</dbReference>
<organism evidence="11 12">
    <name type="scientific">candidate division MSBL1 archaeon SCGC-AAA259I09</name>
    <dbReference type="NCBI Taxonomy" id="1698267"/>
    <lineage>
        <taxon>Archaea</taxon>
        <taxon>Methanobacteriati</taxon>
        <taxon>Methanobacteriota</taxon>
        <taxon>candidate division MSBL1</taxon>
    </lineage>
</organism>
<reference evidence="11 12" key="1">
    <citation type="journal article" date="2016" name="Sci. Rep.">
        <title>Metabolic traits of an uncultured archaeal lineage -MSBL1- from brine pools of the Red Sea.</title>
        <authorList>
            <person name="Mwirichia R."/>
            <person name="Alam I."/>
            <person name="Rashid M."/>
            <person name="Vinu M."/>
            <person name="Ba-Alawi W."/>
            <person name="Anthony Kamau A."/>
            <person name="Kamanda Ngugi D."/>
            <person name="Goker M."/>
            <person name="Klenk H.P."/>
            <person name="Bajic V."/>
            <person name="Stingl U."/>
        </authorList>
    </citation>
    <scope>NUCLEOTIDE SEQUENCE [LARGE SCALE GENOMIC DNA]</scope>
    <source>
        <strain evidence="11">SCGC-AAA259I09</strain>
    </source>
</reference>
<dbReference type="InterPro" id="IPR042226">
    <property type="entry name" value="eFR1_2_sf"/>
</dbReference>
<dbReference type="FunFam" id="3.30.960.10:FF:000003">
    <property type="entry name" value="Peptide chain release factor subunit 1"/>
    <property type="match status" value="1"/>
</dbReference>
<evidence type="ECO:0000313" key="12">
    <source>
        <dbReference type="Proteomes" id="UP000070463"/>
    </source>
</evidence>
<dbReference type="GO" id="GO:0016149">
    <property type="term" value="F:translation release factor activity, codon specific"/>
    <property type="evidence" value="ECO:0007669"/>
    <property type="project" value="UniProtKB-UniRule"/>
</dbReference>
<evidence type="ECO:0000256" key="6">
    <source>
        <dbReference type="ARBA" id="ARBA00022490"/>
    </source>
</evidence>
<dbReference type="Pfam" id="PF03463">
    <property type="entry name" value="eRF1_1"/>
    <property type="match status" value="1"/>
</dbReference>